<evidence type="ECO:0000256" key="12">
    <source>
        <dbReference type="ARBA" id="ARBA00039858"/>
    </source>
</evidence>
<feature type="binding site" evidence="19">
    <location>
        <position position="412"/>
    </location>
    <ligand>
        <name>Zn(2+)</name>
        <dbReference type="ChEBI" id="CHEBI:29105"/>
        <label>2</label>
        <note>catalytic</note>
    </ligand>
</feature>
<evidence type="ECO:0000313" key="24">
    <source>
        <dbReference type="Proteomes" id="UP000827092"/>
    </source>
</evidence>
<evidence type="ECO:0000256" key="15">
    <source>
        <dbReference type="PIRSR" id="PIRSR601548-11"/>
    </source>
</evidence>
<evidence type="ECO:0000256" key="3">
    <source>
        <dbReference type="ARBA" id="ARBA00022670"/>
    </source>
</evidence>
<dbReference type="GO" id="GO:0046872">
    <property type="term" value="F:metal ion binding"/>
    <property type="evidence" value="ECO:0007669"/>
    <property type="project" value="UniProtKB-KW"/>
</dbReference>
<feature type="signal peptide" evidence="22">
    <location>
        <begin position="1"/>
        <end position="19"/>
    </location>
</feature>
<accession>A0AAV6U6L6</accession>
<evidence type="ECO:0000256" key="16">
    <source>
        <dbReference type="PIRSR" id="PIRSR601548-2"/>
    </source>
</evidence>
<evidence type="ECO:0000256" key="9">
    <source>
        <dbReference type="ARBA" id="ARBA00023157"/>
    </source>
</evidence>
<feature type="binding site" evidence="19">
    <location>
        <position position="388"/>
    </location>
    <ligand>
        <name>Zn(2+)</name>
        <dbReference type="ChEBI" id="CHEBI:29105"/>
        <label>2</label>
        <note>catalytic</note>
    </ligand>
</feature>
<keyword evidence="4 17" id="KW-0479">Metal-binding</keyword>
<dbReference type="GO" id="GO:0008241">
    <property type="term" value="F:peptidyl-dipeptidase activity"/>
    <property type="evidence" value="ECO:0007669"/>
    <property type="project" value="UniProtKB-EC"/>
</dbReference>
<feature type="glycosylation site" description="N-linked (GlcNAc...) asparagine; partial" evidence="14">
    <location>
        <position position="339"/>
    </location>
</feature>
<keyword evidence="9 18" id="KW-1015">Disulfide bond</keyword>
<evidence type="ECO:0000256" key="10">
    <source>
        <dbReference type="ARBA" id="ARBA00023180"/>
    </source>
</evidence>
<comment type="cofactor">
    <cofactor evidence="21">
        <name>Zn(2+)</name>
        <dbReference type="ChEBI" id="CHEBI:29105"/>
    </cofactor>
    <text evidence="21">Binds 1 zinc ion per subunit.</text>
</comment>
<keyword evidence="2 21" id="KW-0121">Carboxypeptidase</keyword>
<evidence type="ECO:0000256" key="5">
    <source>
        <dbReference type="ARBA" id="ARBA00022729"/>
    </source>
</evidence>
<evidence type="ECO:0000256" key="17">
    <source>
        <dbReference type="PIRSR" id="PIRSR601548-3"/>
    </source>
</evidence>
<evidence type="ECO:0000256" key="2">
    <source>
        <dbReference type="ARBA" id="ARBA00022645"/>
    </source>
</evidence>
<comment type="catalytic activity">
    <reaction evidence="11">
        <text>Release of a C-terminal dipeptide, oligopeptide-|-Xaa-Yaa, when Xaa is not Pro, and Yaa is neither Asp nor Glu. Thus, conversion of angiotensin I to angiotensin II, with increase in vasoconstrictor activity, but no action on angiotensin II.</text>
        <dbReference type="EC" id="3.4.15.1"/>
    </reaction>
</comment>
<keyword evidence="7 17" id="KW-0862">Zinc</keyword>
<feature type="active site" description="Proton donor 2" evidence="15">
    <location>
        <position position="514"/>
    </location>
</feature>
<evidence type="ECO:0000256" key="21">
    <source>
        <dbReference type="RuleBase" id="RU361144"/>
    </source>
</evidence>
<keyword evidence="8 21" id="KW-0482">Metalloprotease</keyword>
<comment type="caution">
    <text evidence="23">The sequence shown here is derived from an EMBL/GenBank/DDBJ whole genome shotgun (WGS) entry which is preliminary data.</text>
</comment>
<dbReference type="CDD" id="cd06461">
    <property type="entry name" value="M2_ACE"/>
    <property type="match status" value="1"/>
</dbReference>
<evidence type="ECO:0000256" key="22">
    <source>
        <dbReference type="SAM" id="SignalP"/>
    </source>
</evidence>
<proteinExistence type="inferred from homology"/>
<evidence type="ECO:0000313" key="23">
    <source>
        <dbReference type="EMBL" id="KAG8179789.1"/>
    </source>
</evidence>
<evidence type="ECO:0000256" key="14">
    <source>
        <dbReference type="PIRSR" id="PIRSR601548-10"/>
    </source>
</evidence>
<feature type="binding site" evidence="17">
    <location>
        <position position="412"/>
    </location>
    <ligand>
        <name>Zn(2+)</name>
        <dbReference type="ChEBI" id="CHEBI:29105"/>
        <label>1</label>
        <note>catalytic</note>
    </ligand>
</feature>
<keyword evidence="6 21" id="KW-0378">Hydrolase</keyword>
<dbReference type="SUPFAM" id="SSF55486">
    <property type="entry name" value="Metalloproteases ('zincins'), catalytic domain"/>
    <property type="match status" value="1"/>
</dbReference>
<dbReference type="GO" id="GO:0006508">
    <property type="term" value="P:proteolysis"/>
    <property type="evidence" value="ECO:0007669"/>
    <property type="project" value="UniProtKB-KW"/>
</dbReference>
<dbReference type="PANTHER" id="PTHR10514:SF45">
    <property type="entry name" value="ANGIOTENSIN-CONVERTING ENZYME"/>
    <property type="match status" value="1"/>
</dbReference>
<evidence type="ECO:0000256" key="6">
    <source>
        <dbReference type="ARBA" id="ARBA00022801"/>
    </source>
</evidence>
<dbReference type="FunFam" id="1.10.1370.30:FF:000004">
    <property type="entry name" value="Angiotensin-converting enzyme"/>
    <property type="match status" value="1"/>
</dbReference>
<dbReference type="PRINTS" id="PR00791">
    <property type="entry name" value="PEPDIPTASEA"/>
</dbReference>
<reference evidence="23 24" key="1">
    <citation type="journal article" date="2022" name="Nat. Ecol. Evol.">
        <title>A masculinizing supergene underlies an exaggerated male reproductive morph in a spider.</title>
        <authorList>
            <person name="Hendrickx F."/>
            <person name="De Corte Z."/>
            <person name="Sonet G."/>
            <person name="Van Belleghem S.M."/>
            <person name="Kostlbacher S."/>
            <person name="Vangestel C."/>
        </authorList>
    </citation>
    <scope>NUCLEOTIDE SEQUENCE [LARGE SCALE GENOMIC DNA]</scope>
    <source>
        <strain evidence="23">W744_W776</strain>
    </source>
</reference>
<feature type="active site" description="Proton donor 1" evidence="13">
    <location>
        <position position="514"/>
    </location>
</feature>
<dbReference type="EMBL" id="JAFNEN010000603">
    <property type="protein sequence ID" value="KAG8179789.1"/>
    <property type="molecule type" value="Genomic_DNA"/>
</dbReference>
<comment type="similarity">
    <text evidence="1 20 21">Belongs to the peptidase M2 family.</text>
</comment>
<keyword evidence="10 14" id="KW-0325">Glycoprotein</keyword>
<dbReference type="GO" id="GO:0008237">
    <property type="term" value="F:metallopeptidase activity"/>
    <property type="evidence" value="ECO:0007669"/>
    <property type="project" value="UniProtKB-KW"/>
</dbReference>
<evidence type="ECO:0000256" key="8">
    <source>
        <dbReference type="ARBA" id="ARBA00023049"/>
    </source>
</evidence>
<dbReference type="GO" id="GO:0005886">
    <property type="term" value="C:plasma membrane"/>
    <property type="evidence" value="ECO:0007669"/>
    <property type="project" value="TreeGrafter"/>
</dbReference>
<feature type="glycosylation site" description="N-linked (GlcNAc...) (complex) asparagine" evidence="14">
    <location>
        <position position="106"/>
    </location>
</feature>
<dbReference type="Gene3D" id="1.10.1370.30">
    <property type="match status" value="2"/>
</dbReference>
<feature type="active site" description="Proton acceptor 1" evidence="13">
    <location>
        <position position="385"/>
    </location>
</feature>
<evidence type="ECO:0000256" key="20">
    <source>
        <dbReference type="PROSITE-ProRule" id="PRU01355"/>
    </source>
</evidence>
<feature type="binding site" evidence="16">
    <location>
        <position position="523"/>
    </location>
    <ligand>
        <name>chloride</name>
        <dbReference type="ChEBI" id="CHEBI:17996"/>
        <label>1</label>
    </ligand>
</feature>
<dbReference type="AlphaFoldDB" id="A0AAV6U6L6"/>
<feature type="glycosylation site" description="N-linked (GlcNAc...) asparagine" evidence="14">
    <location>
        <position position="67"/>
    </location>
</feature>
<evidence type="ECO:0000256" key="7">
    <source>
        <dbReference type="ARBA" id="ARBA00022833"/>
    </source>
</evidence>
<evidence type="ECO:0000256" key="11">
    <source>
        <dbReference type="ARBA" id="ARBA00036868"/>
    </source>
</evidence>
<dbReference type="Proteomes" id="UP000827092">
    <property type="component" value="Unassembled WGS sequence"/>
</dbReference>
<sequence length="626" mass="72231">MVLCAVFLNIAYLFLSTTADCAHKKEKYVSGGNKNVAEALQFLQDHDRLASEMANKLGMASWAYQSNLTEENKDAMLFSLQEGAKFDKEAWENATSYSWKEFKDTNTTIYRWFKHLSILGSAALPEEKLNELNEIVADMQDIYGKAKVCPYKAPPRTPCNLPLEPDLTQILQTSENYGELTHIWSAWRDQTGKQLKDKFLRYVQLSNEAACLNGFSDAGDLWREGYESETFEDEVEELLRTIFPFYQQLHAYVRGKFIETYPFSGIKPDGPIPAHLLGNMWGQTWSNIFEKVKPFPDKESADATPAMQIKKMTPLDMFKLSEEFFTSLGLIEMTPEFWNRSIIEKPTNREMVCHASAWDFSDGKDFRIKQCTRVDMEDLITVHHEMGHVEYYLQYANQPLVFREGANPGFHEAVGDTIALSVATPEHLKKIHLLEEVEEDEENDINTLLKTALDKIAFIPFGYLIDSWRWRVFDGSFKKEELNTKWWELRLKYQGLCPPVKRTNEDLDAAAKYHVVADVPYIRYFVSFIIQFQFHKALCDEAGYKGPLHKCDIYQNKDAGKLLSDMLSLGSSKPWKEAMSIVTKGKTDKMDAKPIVEYFAPLLKWLKEQNKDRFIGWKSEDPMECP</sequence>
<name>A0AAV6U6L6_9ARAC</name>
<evidence type="ECO:0000256" key="1">
    <source>
        <dbReference type="ARBA" id="ARBA00008139"/>
    </source>
</evidence>
<organism evidence="23 24">
    <name type="scientific">Oedothorax gibbosus</name>
    <dbReference type="NCBI Taxonomy" id="931172"/>
    <lineage>
        <taxon>Eukaryota</taxon>
        <taxon>Metazoa</taxon>
        <taxon>Ecdysozoa</taxon>
        <taxon>Arthropoda</taxon>
        <taxon>Chelicerata</taxon>
        <taxon>Arachnida</taxon>
        <taxon>Araneae</taxon>
        <taxon>Araneomorphae</taxon>
        <taxon>Entelegynae</taxon>
        <taxon>Araneoidea</taxon>
        <taxon>Linyphiidae</taxon>
        <taxon>Erigoninae</taxon>
        <taxon>Oedothorax</taxon>
    </lineage>
</organism>
<dbReference type="InterPro" id="IPR001548">
    <property type="entry name" value="Peptidase_M2"/>
</dbReference>
<feature type="disulfide bond" evidence="18 20">
    <location>
        <begin position="353"/>
        <end position="371"/>
    </location>
</feature>
<evidence type="ECO:0000256" key="18">
    <source>
        <dbReference type="PIRSR" id="PIRSR601548-4"/>
    </source>
</evidence>
<keyword evidence="5 22" id="KW-0732">Signal</keyword>
<dbReference type="EC" id="3.4.-.-" evidence="21"/>
<evidence type="ECO:0000256" key="4">
    <source>
        <dbReference type="ARBA" id="ARBA00022723"/>
    </source>
</evidence>
<comment type="caution">
    <text evidence="20">Lacks conserved residue(s) required for the propagation of feature annotation.</text>
</comment>
<evidence type="ECO:0000256" key="19">
    <source>
        <dbReference type="PIRSR" id="PIRSR601548-8"/>
    </source>
</evidence>
<feature type="chain" id="PRO_5043316539" description="Angiotensin-converting enzyme" evidence="22">
    <location>
        <begin position="20"/>
        <end position="626"/>
    </location>
</feature>
<dbReference type="GO" id="GO:0004180">
    <property type="term" value="F:carboxypeptidase activity"/>
    <property type="evidence" value="ECO:0007669"/>
    <property type="project" value="UniProtKB-KW"/>
</dbReference>
<dbReference type="PROSITE" id="PS52011">
    <property type="entry name" value="PEPTIDASE_M2"/>
    <property type="match status" value="1"/>
</dbReference>
<gene>
    <name evidence="23" type="ORF">JTE90_002828</name>
</gene>
<keyword evidence="24" id="KW-1185">Reference proteome</keyword>
<feature type="disulfide bond" evidence="18">
    <location>
        <begin position="539"/>
        <end position="551"/>
    </location>
</feature>
<dbReference type="PANTHER" id="PTHR10514">
    <property type="entry name" value="ANGIOTENSIN-CONVERTING ENZYME"/>
    <property type="match status" value="1"/>
</dbReference>
<feature type="binding site" evidence="17">
    <location>
        <position position="388"/>
    </location>
    <ligand>
        <name>Zn(2+)</name>
        <dbReference type="ChEBI" id="CHEBI:29105"/>
        <label>1</label>
        <note>catalytic</note>
    </ligand>
</feature>
<keyword evidence="3 21" id="KW-0645">Protease</keyword>
<feature type="binding site" evidence="19">
    <location>
        <position position="384"/>
    </location>
    <ligand>
        <name>Zn(2+)</name>
        <dbReference type="ChEBI" id="CHEBI:29105"/>
        <label>2</label>
        <note>catalytic</note>
    </ligand>
</feature>
<protein>
    <recommendedName>
        <fullName evidence="12 21">Angiotensin-converting enzyme</fullName>
        <ecNumber evidence="21">3.4.-.-</ecNumber>
    </recommendedName>
</protein>
<evidence type="ECO:0000256" key="13">
    <source>
        <dbReference type="PIRSR" id="PIRSR601548-1"/>
    </source>
</evidence>
<feature type="binding site" evidence="16">
    <location>
        <position position="226"/>
    </location>
    <ligand>
        <name>chloride</name>
        <dbReference type="ChEBI" id="CHEBI:17996"/>
        <label>1</label>
    </ligand>
</feature>
<dbReference type="Pfam" id="PF01401">
    <property type="entry name" value="Peptidase_M2"/>
    <property type="match status" value="1"/>
</dbReference>
<feature type="binding site" evidence="17">
    <location>
        <position position="384"/>
    </location>
    <ligand>
        <name>Zn(2+)</name>
        <dbReference type="ChEBI" id="CHEBI:29105"/>
        <label>1</label>
        <note>catalytic</note>
    </ligand>
</feature>
<feature type="active site" description="Proton acceptor 2" evidence="15">
    <location>
        <position position="385"/>
    </location>
</feature>